<dbReference type="InterPro" id="IPR023211">
    <property type="entry name" value="DNA_pol_palm_dom_sf"/>
</dbReference>
<keyword evidence="5" id="KW-0238">DNA-binding</keyword>
<keyword evidence="3" id="KW-0548">Nucleotidyltransferase</keyword>
<evidence type="ECO:0000313" key="8">
    <source>
        <dbReference type="EMBL" id="CAI2187035.1"/>
    </source>
</evidence>
<gene>
    <name evidence="8" type="ORF">FWILDA_LOCUS12874</name>
</gene>
<evidence type="ECO:0000256" key="2">
    <source>
        <dbReference type="ARBA" id="ARBA00022679"/>
    </source>
</evidence>
<proteinExistence type="predicted"/>
<sequence>MKISNQKTSRKFLEAYMFPPEKGLENKCSVTGPAKTSWKEKGIYGIVKSRIDAGGSISITSTIEDVCSKKYDSICFNYNSLNSKQKAIKLYMNSFYGVIGQSDFPFYILELAGGVTSAERENIKLVAEFVKKKGFGIKYGDTDSLYFTCPDFYYEKCDLSYNVGKGVISKQEYWTEMVKITMEIMEKLCNEINNFLRLKTRSDYLKIAYEE</sequence>
<accession>A0A9W4WUK9</accession>
<dbReference type="Pfam" id="PF00136">
    <property type="entry name" value="DNA_pol_B"/>
    <property type="match status" value="1"/>
</dbReference>
<name>A0A9W4WUK9_9GLOM</name>
<evidence type="ECO:0000256" key="6">
    <source>
        <dbReference type="ARBA" id="ARBA00049244"/>
    </source>
</evidence>
<dbReference type="Gene3D" id="3.90.1600.10">
    <property type="entry name" value="Palm domain of DNA polymerase"/>
    <property type="match status" value="1"/>
</dbReference>
<dbReference type="AlphaFoldDB" id="A0A9W4WUK9"/>
<dbReference type="InterPro" id="IPR006134">
    <property type="entry name" value="DNA-dir_DNA_pol_B_multi_dom"/>
</dbReference>
<dbReference type="PANTHER" id="PTHR10322">
    <property type="entry name" value="DNA POLYMERASE CATALYTIC SUBUNIT"/>
    <property type="match status" value="1"/>
</dbReference>
<dbReference type="Proteomes" id="UP001153678">
    <property type="component" value="Unassembled WGS sequence"/>
</dbReference>
<dbReference type="GO" id="GO:0000166">
    <property type="term" value="F:nucleotide binding"/>
    <property type="evidence" value="ECO:0007669"/>
    <property type="project" value="InterPro"/>
</dbReference>
<feature type="non-terminal residue" evidence="8">
    <location>
        <position position="1"/>
    </location>
</feature>
<dbReference type="InterPro" id="IPR050240">
    <property type="entry name" value="DNA_pol_type-B"/>
</dbReference>
<evidence type="ECO:0000256" key="3">
    <source>
        <dbReference type="ARBA" id="ARBA00022695"/>
    </source>
</evidence>
<dbReference type="GO" id="GO:0003887">
    <property type="term" value="F:DNA-directed DNA polymerase activity"/>
    <property type="evidence" value="ECO:0007669"/>
    <property type="project" value="UniProtKB-KW"/>
</dbReference>
<dbReference type="PANTHER" id="PTHR10322:SF23">
    <property type="entry name" value="DNA POLYMERASE DELTA CATALYTIC SUBUNIT"/>
    <property type="match status" value="1"/>
</dbReference>
<dbReference type="EC" id="2.7.7.7" evidence="1"/>
<keyword evidence="4" id="KW-0239">DNA-directed DNA polymerase</keyword>
<comment type="catalytic activity">
    <reaction evidence="6">
        <text>DNA(n) + a 2'-deoxyribonucleoside 5'-triphosphate = DNA(n+1) + diphosphate</text>
        <dbReference type="Rhea" id="RHEA:22508"/>
        <dbReference type="Rhea" id="RHEA-COMP:17339"/>
        <dbReference type="Rhea" id="RHEA-COMP:17340"/>
        <dbReference type="ChEBI" id="CHEBI:33019"/>
        <dbReference type="ChEBI" id="CHEBI:61560"/>
        <dbReference type="ChEBI" id="CHEBI:173112"/>
        <dbReference type="EC" id="2.7.7.7"/>
    </reaction>
</comment>
<reference evidence="8" key="1">
    <citation type="submission" date="2022-08" db="EMBL/GenBank/DDBJ databases">
        <authorList>
            <person name="Kallberg Y."/>
            <person name="Tangrot J."/>
            <person name="Rosling A."/>
        </authorList>
    </citation>
    <scope>NUCLEOTIDE SEQUENCE</scope>
    <source>
        <strain evidence="8">Wild A</strain>
    </source>
</reference>
<dbReference type="GO" id="GO:0006261">
    <property type="term" value="P:DNA-templated DNA replication"/>
    <property type="evidence" value="ECO:0007669"/>
    <property type="project" value="TreeGrafter"/>
</dbReference>
<evidence type="ECO:0000313" key="9">
    <source>
        <dbReference type="Proteomes" id="UP001153678"/>
    </source>
</evidence>
<evidence type="ECO:0000259" key="7">
    <source>
        <dbReference type="Pfam" id="PF00136"/>
    </source>
</evidence>
<dbReference type="GO" id="GO:0003677">
    <property type="term" value="F:DNA binding"/>
    <property type="evidence" value="ECO:0007669"/>
    <property type="project" value="UniProtKB-KW"/>
</dbReference>
<evidence type="ECO:0000256" key="5">
    <source>
        <dbReference type="ARBA" id="ARBA00023125"/>
    </source>
</evidence>
<organism evidence="8 9">
    <name type="scientific">Funneliformis geosporum</name>
    <dbReference type="NCBI Taxonomy" id="1117311"/>
    <lineage>
        <taxon>Eukaryota</taxon>
        <taxon>Fungi</taxon>
        <taxon>Fungi incertae sedis</taxon>
        <taxon>Mucoromycota</taxon>
        <taxon>Glomeromycotina</taxon>
        <taxon>Glomeromycetes</taxon>
        <taxon>Glomerales</taxon>
        <taxon>Glomeraceae</taxon>
        <taxon>Funneliformis</taxon>
    </lineage>
</organism>
<keyword evidence="2" id="KW-0808">Transferase</keyword>
<feature type="domain" description="DNA-directed DNA polymerase family B multifunctional" evidence="7">
    <location>
        <begin position="80"/>
        <end position="157"/>
    </location>
</feature>
<dbReference type="EMBL" id="CAMKVN010004425">
    <property type="protein sequence ID" value="CAI2187035.1"/>
    <property type="molecule type" value="Genomic_DNA"/>
</dbReference>
<keyword evidence="9" id="KW-1185">Reference proteome</keyword>
<comment type="caution">
    <text evidence="8">The sequence shown here is derived from an EMBL/GenBank/DDBJ whole genome shotgun (WGS) entry which is preliminary data.</text>
</comment>
<protein>
    <recommendedName>
        <fullName evidence="1">DNA-directed DNA polymerase</fullName>
        <ecNumber evidence="1">2.7.7.7</ecNumber>
    </recommendedName>
</protein>
<evidence type="ECO:0000256" key="4">
    <source>
        <dbReference type="ARBA" id="ARBA00022932"/>
    </source>
</evidence>
<dbReference type="SUPFAM" id="SSF56672">
    <property type="entry name" value="DNA/RNA polymerases"/>
    <property type="match status" value="1"/>
</dbReference>
<dbReference type="InterPro" id="IPR043502">
    <property type="entry name" value="DNA/RNA_pol_sf"/>
</dbReference>
<dbReference type="OrthoDB" id="2425572at2759"/>
<evidence type="ECO:0000256" key="1">
    <source>
        <dbReference type="ARBA" id="ARBA00012417"/>
    </source>
</evidence>